<protein>
    <submittedName>
        <fullName evidence="2">Uncharacterized protein</fullName>
    </submittedName>
</protein>
<sequence length="75" mass="8580">MRERAKREAGTRKADEKKDKPVFNVKLEKLQLQKSSYKRSESVYEFGSQGIEGACGESSGCGYTRPDKRNKLTEY</sequence>
<name>A0A398A4I2_BRACM</name>
<feature type="region of interest" description="Disordered" evidence="1">
    <location>
        <begin position="56"/>
        <end position="75"/>
    </location>
</feature>
<dbReference type="AlphaFoldDB" id="A0A398A4I2"/>
<dbReference type="Proteomes" id="UP000264353">
    <property type="component" value="Chromosome A3"/>
</dbReference>
<feature type="region of interest" description="Disordered" evidence="1">
    <location>
        <begin position="1"/>
        <end position="20"/>
    </location>
</feature>
<reference evidence="2 3" key="1">
    <citation type="submission" date="2018-06" db="EMBL/GenBank/DDBJ databases">
        <title>WGS assembly of Brassica rapa FPsc.</title>
        <authorList>
            <person name="Bowman J."/>
            <person name="Kohchi T."/>
            <person name="Yamato K."/>
            <person name="Jenkins J."/>
            <person name="Shu S."/>
            <person name="Ishizaki K."/>
            <person name="Yamaoka S."/>
            <person name="Nishihama R."/>
            <person name="Nakamura Y."/>
            <person name="Berger F."/>
            <person name="Adam C."/>
            <person name="Aki S."/>
            <person name="Althoff F."/>
            <person name="Araki T."/>
            <person name="Arteaga-Vazquez M."/>
            <person name="Balasubrmanian S."/>
            <person name="Bauer D."/>
            <person name="Boehm C."/>
            <person name="Briginshaw L."/>
            <person name="Caballero-Perez J."/>
            <person name="Catarino B."/>
            <person name="Chen F."/>
            <person name="Chiyoda S."/>
            <person name="Chovatia M."/>
            <person name="Davies K."/>
            <person name="Delmans M."/>
            <person name="Demura T."/>
            <person name="Dierschke T."/>
            <person name="Dolan L."/>
            <person name="Dorantes-Acosta A."/>
            <person name="Eklund D."/>
            <person name="Florent S."/>
            <person name="Flores-Sandoval E."/>
            <person name="Fujiyama A."/>
            <person name="Fukuzawa H."/>
            <person name="Galik B."/>
            <person name="Grimanelli D."/>
            <person name="Grimwood J."/>
            <person name="Grossniklaus U."/>
            <person name="Hamada T."/>
            <person name="Haseloff J."/>
            <person name="Hetherington A."/>
            <person name="Higo A."/>
            <person name="Hirakawa Y."/>
            <person name="Hundley H."/>
            <person name="Ikeda Y."/>
            <person name="Inoue K."/>
            <person name="Inoue S."/>
            <person name="Ishida S."/>
            <person name="Jia Q."/>
            <person name="Kakita M."/>
            <person name="Kanazawa T."/>
            <person name="Kawai Y."/>
            <person name="Kawashima T."/>
            <person name="Kennedy M."/>
            <person name="Kinose K."/>
            <person name="Kinoshita T."/>
            <person name="Kohara Y."/>
            <person name="Koide E."/>
            <person name="Komatsu K."/>
            <person name="Kopischke S."/>
            <person name="Kubo M."/>
            <person name="Kyozuka J."/>
            <person name="Lagercrantz U."/>
            <person name="Lin S."/>
            <person name="Lindquist E."/>
            <person name="Lipzen A."/>
            <person name="Lu C."/>
            <person name="Luna E."/>
            <person name="Martienssen R."/>
            <person name="Minamino N."/>
            <person name="Mizutani M."/>
            <person name="Mizutani M."/>
            <person name="Mochizuki N."/>
            <person name="Monte I."/>
            <person name="Mosher R."/>
            <person name="Nagasaki H."/>
            <person name="Nakagami H."/>
            <person name="Naramoto S."/>
            <person name="Nishitani K."/>
            <person name="Ohtani M."/>
            <person name="Okamoto T."/>
            <person name="Okumura M."/>
            <person name="Phillips J."/>
            <person name="Pollak B."/>
            <person name="Reinders A."/>
            <person name="Roevekamp M."/>
            <person name="Sano R."/>
            <person name="Sawa S."/>
            <person name="Schmid M."/>
            <person name="Shirakawa M."/>
            <person name="Solano R."/>
            <person name="Spunde A."/>
            <person name="Suetsugu N."/>
            <person name="Sugano S."/>
            <person name="Sugiyama A."/>
            <person name="Sun R."/>
            <person name="Suzuki Y."/>
            <person name="Takenaka M."/>
            <person name="Takezawa D."/>
            <person name="Tomogane H."/>
            <person name="Tsuzuki M."/>
            <person name="Ueda T."/>
            <person name="Umeda M."/>
            <person name="Ward J."/>
            <person name="Watanabe Y."/>
            <person name="Yazaki K."/>
            <person name="Yokoyama R."/>
            <person name="Yoshitake Y."/>
            <person name="Yotsui I."/>
            <person name="Zachgo S."/>
            <person name="Schmutz J."/>
        </authorList>
    </citation>
    <scope>NUCLEOTIDE SEQUENCE [LARGE SCALE GENOMIC DNA]</scope>
    <source>
        <strain evidence="3">cv. B-3</strain>
    </source>
</reference>
<gene>
    <name evidence="2" type="ORF">BRARA_C02127</name>
</gene>
<dbReference type="EMBL" id="CM010630">
    <property type="protein sequence ID" value="RID70076.1"/>
    <property type="molecule type" value="Genomic_DNA"/>
</dbReference>
<evidence type="ECO:0000256" key="1">
    <source>
        <dbReference type="SAM" id="MobiDB-lite"/>
    </source>
</evidence>
<proteinExistence type="predicted"/>
<accession>A0A398A4I2</accession>
<evidence type="ECO:0000313" key="3">
    <source>
        <dbReference type="Proteomes" id="UP000264353"/>
    </source>
</evidence>
<organism evidence="2 3">
    <name type="scientific">Brassica campestris</name>
    <name type="common">Field mustard</name>
    <dbReference type="NCBI Taxonomy" id="3711"/>
    <lineage>
        <taxon>Eukaryota</taxon>
        <taxon>Viridiplantae</taxon>
        <taxon>Streptophyta</taxon>
        <taxon>Embryophyta</taxon>
        <taxon>Tracheophyta</taxon>
        <taxon>Spermatophyta</taxon>
        <taxon>Magnoliopsida</taxon>
        <taxon>eudicotyledons</taxon>
        <taxon>Gunneridae</taxon>
        <taxon>Pentapetalae</taxon>
        <taxon>rosids</taxon>
        <taxon>malvids</taxon>
        <taxon>Brassicales</taxon>
        <taxon>Brassicaceae</taxon>
        <taxon>Brassiceae</taxon>
        <taxon>Brassica</taxon>
    </lineage>
</organism>
<evidence type="ECO:0000313" key="2">
    <source>
        <dbReference type="EMBL" id="RID70076.1"/>
    </source>
</evidence>
<feature type="compositionally biased region" description="Basic and acidic residues" evidence="1">
    <location>
        <begin position="65"/>
        <end position="75"/>
    </location>
</feature>